<feature type="chain" id="PRO_5005583954" description="Secreted protein" evidence="1">
    <location>
        <begin position="18"/>
        <end position="93"/>
    </location>
</feature>
<sequence length="93" mass="10559">MFVCLCVCLQISVHVCSEIFVYAKHVPVFLPSNCSCSLTTQSFKLSTFHSLSSLISLHIVWLFSQTPTLVLDGFFCQTEYEIFLREIFVASLL</sequence>
<reference evidence="2" key="1">
    <citation type="submission" date="2015-07" db="EMBL/GenBank/DDBJ databases">
        <title>MeaNS - Measles Nucleotide Surveillance Program.</title>
        <authorList>
            <person name="Tran T."/>
            <person name="Druce J."/>
        </authorList>
    </citation>
    <scope>NUCLEOTIDE SEQUENCE</scope>
    <source>
        <strain evidence="2">UCB-OBI-ISO-001</strain>
        <tissue evidence="2">Gonad</tissue>
    </source>
</reference>
<proteinExistence type="predicted"/>
<name>A0A0L8HV22_OCTBM</name>
<evidence type="ECO:0000256" key="1">
    <source>
        <dbReference type="SAM" id="SignalP"/>
    </source>
</evidence>
<evidence type="ECO:0000313" key="2">
    <source>
        <dbReference type="EMBL" id="KOF93073.1"/>
    </source>
</evidence>
<keyword evidence="1" id="KW-0732">Signal</keyword>
<feature type="signal peptide" evidence="1">
    <location>
        <begin position="1"/>
        <end position="17"/>
    </location>
</feature>
<accession>A0A0L8HV22</accession>
<organism evidence="2">
    <name type="scientific">Octopus bimaculoides</name>
    <name type="common">California two-spotted octopus</name>
    <dbReference type="NCBI Taxonomy" id="37653"/>
    <lineage>
        <taxon>Eukaryota</taxon>
        <taxon>Metazoa</taxon>
        <taxon>Spiralia</taxon>
        <taxon>Lophotrochozoa</taxon>
        <taxon>Mollusca</taxon>
        <taxon>Cephalopoda</taxon>
        <taxon>Coleoidea</taxon>
        <taxon>Octopodiformes</taxon>
        <taxon>Octopoda</taxon>
        <taxon>Incirrata</taxon>
        <taxon>Octopodidae</taxon>
        <taxon>Octopus</taxon>
    </lineage>
</organism>
<protein>
    <recommendedName>
        <fullName evidence="3">Secreted protein</fullName>
    </recommendedName>
</protein>
<gene>
    <name evidence="2" type="ORF">OCBIM_22005247mg</name>
</gene>
<evidence type="ECO:0008006" key="3">
    <source>
        <dbReference type="Google" id="ProtNLM"/>
    </source>
</evidence>
<dbReference type="EMBL" id="KQ417234">
    <property type="protein sequence ID" value="KOF93073.1"/>
    <property type="molecule type" value="Genomic_DNA"/>
</dbReference>
<dbReference type="AlphaFoldDB" id="A0A0L8HV22"/>